<evidence type="ECO:0000313" key="3">
    <source>
        <dbReference type="EMBL" id="NKI40699.1"/>
    </source>
</evidence>
<keyword evidence="2" id="KW-0732">Signal</keyword>
<proteinExistence type="predicted"/>
<dbReference type="EMBL" id="JAAWWP010000002">
    <property type="protein sequence ID" value="NKI40699.1"/>
    <property type="molecule type" value="Genomic_DNA"/>
</dbReference>
<sequence length="210" mass="22049">MTKTTFLRRARTALCACGLLGAALSGPLAPASLAADQNEPRCLGLPDGDYTNPNNSRSFFSCHQERYVRVLPCARDAQDKPLHFTDRPGPTAEGPAHCAPREKAPADLTPSLTAGQARTSTLYPYVVQGLNATVTREDGSALFGAKITFTAADGTHLCSAYADKDGRALCDSEPVSVNADTLRLGYTATFTGSGDGIWNPAQSQGGITVA</sequence>
<organism evidence="3 4">
    <name type="scientific">Streptomyces physcomitrii</name>
    <dbReference type="NCBI Taxonomy" id="2724184"/>
    <lineage>
        <taxon>Bacteria</taxon>
        <taxon>Bacillati</taxon>
        <taxon>Actinomycetota</taxon>
        <taxon>Actinomycetes</taxon>
        <taxon>Kitasatosporales</taxon>
        <taxon>Streptomycetaceae</taxon>
        <taxon>Streptomyces</taxon>
    </lineage>
</organism>
<evidence type="ECO:0000256" key="1">
    <source>
        <dbReference type="SAM" id="MobiDB-lite"/>
    </source>
</evidence>
<accession>A0ABX1H0A8</accession>
<keyword evidence="4" id="KW-1185">Reference proteome</keyword>
<feature type="signal peptide" evidence="2">
    <location>
        <begin position="1"/>
        <end position="34"/>
    </location>
</feature>
<name>A0ABX1H0A8_9ACTN</name>
<reference evidence="3 4" key="1">
    <citation type="submission" date="2020-04" db="EMBL/GenBank/DDBJ databases">
        <title>Phylogenetic Diversity and Antibacterial Activity against Ralstonia solanacearum of Endophytic Actinomycete Isolated from Moss.</title>
        <authorList>
            <person name="Zhuang X."/>
        </authorList>
    </citation>
    <scope>NUCLEOTIDE SEQUENCE [LARGE SCALE GENOMIC DNA]</scope>
    <source>
        <strain evidence="3 4">LD120</strain>
    </source>
</reference>
<dbReference type="RefSeq" id="WP_168536326.1">
    <property type="nucleotide sequence ID" value="NZ_JAAWWP010000002.1"/>
</dbReference>
<protein>
    <recommendedName>
        <fullName evidence="5">Secreted protein</fullName>
    </recommendedName>
</protein>
<dbReference type="Proteomes" id="UP000772196">
    <property type="component" value="Unassembled WGS sequence"/>
</dbReference>
<evidence type="ECO:0000313" key="4">
    <source>
        <dbReference type="Proteomes" id="UP000772196"/>
    </source>
</evidence>
<gene>
    <name evidence="3" type="ORF">HFV08_05430</name>
</gene>
<comment type="caution">
    <text evidence="3">The sequence shown here is derived from an EMBL/GenBank/DDBJ whole genome shotgun (WGS) entry which is preliminary data.</text>
</comment>
<evidence type="ECO:0000256" key="2">
    <source>
        <dbReference type="SAM" id="SignalP"/>
    </source>
</evidence>
<feature type="chain" id="PRO_5045971592" description="Secreted protein" evidence="2">
    <location>
        <begin position="35"/>
        <end position="210"/>
    </location>
</feature>
<evidence type="ECO:0008006" key="5">
    <source>
        <dbReference type="Google" id="ProtNLM"/>
    </source>
</evidence>
<feature type="region of interest" description="Disordered" evidence="1">
    <location>
        <begin position="79"/>
        <end position="108"/>
    </location>
</feature>